<dbReference type="EMBL" id="ACEO02000011">
    <property type="protein sequence ID" value="EFC51400.1"/>
    <property type="molecule type" value="Genomic_DNA"/>
</dbReference>
<protein>
    <submittedName>
        <fullName evidence="1">Uncharacterized protein</fullName>
    </submittedName>
</protein>
<gene>
    <name evidence="1" type="ORF">NEISUBOT_05127</name>
</gene>
<accession>A0A9W5IPU6</accession>
<proteinExistence type="predicted"/>
<dbReference type="AlphaFoldDB" id="A0A9W5IPU6"/>
<organism evidence="1 2">
    <name type="scientific">Neisseria subflava NJ9703</name>
    <dbReference type="NCBI Taxonomy" id="546268"/>
    <lineage>
        <taxon>Bacteria</taxon>
        <taxon>Pseudomonadati</taxon>
        <taxon>Pseudomonadota</taxon>
        <taxon>Betaproteobacteria</taxon>
        <taxon>Neisseriales</taxon>
        <taxon>Neisseriaceae</taxon>
        <taxon>Neisseria</taxon>
    </lineage>
</organism>
<name>A0A9W5IPU6_NEISU</name>
<comment type="caution">
    <text evidence="1">The sequence shown here is derived from an EMBL/GenBank/DDBJ whole genome shotgun (WGS) entry which is preliminary data.</text>
</comment>
<evidence type="ECO:0000313" key="1">
    <source>
        <dbReference type="EMBL" id="EFC51400.1"/>
    </source>
</evidence>
<evidence type="ECO:0000313" key="2">
    <source>
        <dbReference type="Proteomes" id="UP000004621"/>
    </source>
</evidence>
<dbReference type="Proteomes" id="UP000004621">
    <property type="component" value="Unassembled WGS sequence"/>
</dbReference>
<sequence>MIGRLKDKWKRLLYPQINPFFAKVKKLKAVLILNRVYSGIDVKKAARKLLILSVVRTECNKTAN</sequence>
<reference evidence="1 2" key="1">
    <citation type="submission" date="2010-01" db="EMBL/GenBank/DDBJ databases">
        <authorList>
            <person name="Weinstock G."/>
            <person name="Sodergren E."/>
            <person name="Clifton S."/>
            <person name="Fulton L."/>
            <person name="Fulton B."/>
            <person name="Courtney L."/>
            <person name="Fronick C."/>
            <person name="Harrison M."/>
            <person name="Strong C."/>
            <person name="Farmer C."/>
            <person name="Delahaunty K."/>
            <person name="Markovic C."/>
            <person name="Hall O."/>
            <person name="Minx P."/>
            <person name="Tomlinson C."/>
            <person name="Mitreva M."/>
            <person name="Nelson J."/>
            <person name="Hou S."/>
            <person name="Wollam A."/>
            <person name="Pepin K.H."/>
            <person name="Johnson M."/>
            <person name="Bhonagiri V."/>
            <person name="Nash W.E."/>
            <person name="Warren W."/>
            <person name="Chinwalla A."/>
            <person name="Mardis E.R."/>
            <person name="Wilson R.K."/>
        </authorList>
    </citation>
    <scope>NUCLEOTIDE SEQUENCE [LARGE SCALE GENOMIC DNA]</scope>
    <source>
        <strain evidence="1 2">NJ9703</strain>
    </source>
</reference>